<dbReference type="AlphaFoldDB" id="A0A7D6VFK4"/>
<dbReference type="GO" id="GO:0009253">
    <property type="term" value="P:peptidoglycan catabolic process"/>
    <property type="evidence" value="ECO:0007669"/>
    <property type="project" value="TreeGrafter"/>
</dbReference>
<evidence type="ECO:0000256" key="1">
    <source>
        <dbReference type="SAM" id="MobiDB-lite"/>
    </source>
</evidence>
<dbReference type="InterPro" id="IPR043426">
    <property type="entry name" value="MltB-like"/>
</dbReference>
<accession>A0A7D6VFK4</accession>
<evidence type="ECO:0008006" key="4">
    <source>
        <dbReference type="Google" id="ProtNLM"/>
    </source>
</evidence>
<reference evidence="2 3" key="1">
    <citation type="submission" date="2020-07" db="EMBL/GenBank/DDBJ databases">
        <authorList>
            <person name="Zhuang K."/>
            <person name="Ran Y."/>
        </authorList>
    </citation>
    <scope>NUCLEOTIDE SEQUENCE [LARGE SCALE GENOMIC DNA]</scope>
    <source>
        <strain evidence="2 3">WCH-YHL-001</strain>
    </source>
</reference>
<protein>
    <recommendedName>
        <fullName evidence="4">Transglycosylase SLT domain-containing protein</fullName>
    </recommendedName>
</protein>
<gene>
    <name evidence="2" type="ORF">H0264_11890</name>
</gene>
<dbReference type="Proteomes" id="UP000515512">
    <property type="component" value="Chromosome"/>
</dbReference>
<dbReference type="PANTHER" id="PTHR30163:SF8">
    <property type="entry name" value="LYTIC MUREIN TRANSGLYCOSYLASE"/>
    <property type="match status" value="1"/>
</dbReference>
<organism evidence="2 3">
    <name type="scientific">Nocardia huaxiensis</name>
    <dbReference type="NCBI Taxonomy" id="2755382"/>
    <lineage>
        <taxon>Bacteria</taxon>
        <taxon>Bacillati</taxon>
        <taxon>Actinomycetota</taxon>
        <taxon>Actinomycetes</taxon>
        <taxon>Mycobacteriales</taxon>
        <taxon>Nocardiaceae</taxon>
        <taxon>Nocardia</taxon>
    </lineage>
</organism>
<proteinExistence type="predicted"/>
<dbReference type="InterPro" id="IPR023346">
    <property type="entry name" value="Lysozyme-like_dom_sf"/>
</dbReference>
<dbReference type="SUPFAM" id="SSF53955">
    <property type="entry name" value="Lysozyme-like"/>
    <property type="match status" value="1"/>
</dbReference>
<dbReference type="PANTHER" id="PTHR30163">
    <property type="entry name" value="MEMBRANE-BOUND LYTIC MUREIN TRANSGLYCOSYLASE B"/>
    <property type="match status" value="1"/>
</dbReference>
<dbReference type="KEGG" id="nhu:H0264_11890"/>
<dbReference type="EMBL" id="CP059399">
    <property type="protein sequence ID" value="QLY34311.1"/>
    <property type="molecule type" value="Genomic_DNA"/>
</dbReference>
<name>A0A7D6VFK4_9NOCA</name>
<feature type="region of interest" description="Disordered" evidence="1">
    <location>
        <begin position="1"/>
        <end position="20"/>
    </location>
</feature>
<sequence>MEHDNAAPPTTERPAPTRPAAQLEPWARIHAVPYGIPEIALASYAYAASVMDRSATGCHIGWPTLAAIGAVASDHGRAGGATLGRDATVSPALRALSRENMESRTVADTDGGRIDGDNHQDVPMGPMQLMPSVWEQWSVSARNETTASPDNLDDAALSVARLLCAAGGDLATAEGWAKAVAAVNPAASFASAVHDRAAEFSR</sequence>
<dbReference type="GO" id="GO:0008933">
    <property type="term" value="F:peptidoglycan lytic transglycosylase activity"/>
    <property type="evidence" value="ECO:0007669"/>
    <property type="project" value="TreeGrafter"/>
</dbReference>
<evidence type="ECO:0000313" key="2">
    <source>
        <dbReference type="EMBL" id="QLY34311.1"/>
    </source>
</evidence>
<keyword evidence="3" id="KW-1185">Reference proteome</keyword>
<evidence type="ECO:0000313" key="3">
    <source>
        <dbReference type="Proteomes" id="UP000515512"/>
    </source>
</evidence>